<dbReference type="OrthoDB" id="9809583at2"/>
<keyword evidence="4" id="KW-1185">Reference proteome</keyword>
<dbReference type="InterPro" id="IPR030395">
    <property type="entry name" value="GP_PDE_dom"/>
</dbReference>
<name>A0A368MYC9_9FLAO</name>
<feature type="chain" id="PRO_5016761863" evidence="1">
    <location>
        <begin position="18"/>
        <end position="252"/>
    </location>
</feature>
<evidence type="ECO:0000259" key="2">
    <source>
        <dbReference type="PROSITE" id="PS51704"/>
    </source>
</evidence>
<evidence type="ECO:0000313" key="3">
    <source>
        <dbReference type="EMBL" id="RCU43208.1"/>
    </source>
</evidence>
<dbReference type="GO" id="GO:0006629">
    <property type="term" value="P:lipid metabolic process"/>
    <property type="evidence" value="ECO:0007669"/>
    <property type="project" value="InterPro"/>
</dbReference>
<dbReference type="GO" id="GO:0008081">
    <property type="term" value="F:phosphoric diester hydrolase activity"/>
    <property type="evidence" value="ECO:0007669"/>
    <property type="project" value="InterPro"/>
</dbReference>
<feature type="signal peptide" evidence="1">
    <location>
        <begin position="1"/>
        <end position="17"/>
    </location>
</feature>
<dbReference type="PANTHER" id="PTHR46211">
    <property type="entry name" value="GLYCEROPHOSPHORYL DIESTER PHOSPHODIESTERASE"/>
    <property type="match status" value="1"/>
</dbReference>
<dbReference type="AlphaFoldDB" id="A0A368MYC9"/>
<protein>
    <submittedName>
        <fullName evidence="3">Glycerophosphodiester phosphodiesterase</fullName>
    </submittedName>
</protein>
<evidence type="ECO:0000313" key="4">
    <source>
        <dbReference type="Proteomes" id="UP000252172"/>
    </source>
</evidence>
<dbReference type="PROSITE" id="PS51704">
    <property type="entry name" value="GP_PDE"/>
    <property type="match status" value="1"/>
</dbReference>
<dbReference type="EMBL" id="QPIE01000004">
    <property type="protein sequence ID" value="RCU43208.1"/>
    <property type="molecule type" value="Genomic_DNA"/>
</dbReference>
<dbReference type="Proteomes" id="UP000252172">
    <property type="component" value="Unassembled WGS sequence"/>
</dbReference>
<dbReference type="PANTHER" id="PTHR46211:SF1">
    <property type="entry name" value="GLYCEROPHOSPHODIESTER PHOSPHODIESTERASE, CYTOPLASMIC"/>
    <property type="match status" value="1"/>
</dbReference>
<dbReference type="Gene3D" id="3.20.20.190">
    <property type="entry name" value="Phosphatidylinositol (PI) phosphodiesterase"/>
    <property type="match status" value="1"/>
</dbReference>
<evidence type="ECO:0000256" key="1">
    <source>
        <dbReference type="SAM" id="SignalP"/>
    </source>
</evidence>
<sequence length="252" mass="28851">MKILSVILMFIISVMHAQNTQLIAHRGFWKTENSAQNSISSLKNAQQLGVYGSEFDVRMTKDGVLMINHDEDINGILIAENHYQDLEHLTLKNGEYIPTFRQYLEQGKKVPDMKMIVELKPEKSAEREIQMAKQAVKIIRELNMEAQCEFISFSLNICKVLKKEMPDAVVLYLNGELSPAELKAAGLDGLDYHHRILTERNPHWLAEAQKLGLVTNAWTVNDQKTYQQLKSLGIQFITTDIPDELKNLKNEK</sequence>
<organism evidence="3 4">
    <name type="scientific">Chryseobacterium lacus</name>
    <dbReference type="NCBI Taxonomy" id="2058346"/>
    <lineage>
        <taxon>Bacteria</taxon>
        <taxon>Pseudomonadati</taxon>
        <taxon>Bacteroidota</taxon>
        <taxon>Flavobacteriia</taxon>
        <taxon>Flavobacteriales</taxon>
        <taxon>Weeksellaceae</taxon>
        <taxon>Chryseobacterium group</taxon>
        <taxon>Chryseobacterium</taxon>
    </lineage>
</organism>
<proteinExistence type="predicted"/>
<dbReference type="SUPFAM" id="SSF51695">
    <property type="entry name" value="PLC-like phosphodiesterases"/>
    <property type="match status" value="1"/>
</dbReference>
<keyword evidence="1" id="KW-0732">Signal</keyword>
<gene>
    <name evidence="3" type="ORF">DQ356_06690</name>
</gene>
<comment type="caution">
    <text evidence="3">The sequence shown here is derived from an EMBL/GenBank/DDBJ whole genome shotgun (WGS) entry which is preliminary data.</text>
</comment>
<feature type="domain" description="GP-PDE" evidence="2">
    <location>
        <begin position="20"/>
        <end position="249"/>
    </location>
</feature>
<accession>A0A368MYC9</accession>
<dbReference type="Pfam" id="PF03009">
    <property type="entry name" value="GDPD"/>
    <property type="match status" value="1"/>
</dbReference>
<reference evidence="3 4" key="1">
    <citation type="submission" date="2018-07" db="EMBL/GenBank/DDBJ databases">
        <title>Chryseobacterium lacus sp. nov., isolated from lake water.</title>
        <authorList>
            <person name="Li C.-M."/>
        </authorList>
    </citation>
    <scope>NUCLEOTIDE SEQUENCE [LARGE SCALE GENOMIC DNA]</scope>
    <source>
        <strain evidence="3 4">YLOS41</strain>
    </source>
</reference>
<dbReference type="InterPro" id="IPR017946">
    <property type="entry name" value="PLC-like_Pdiesterase_TIM-brl"/>
</dbReference>
<dbReference type="RefSeq" id="WP_114303792.1">
    <property type="nucleotide sequence ID" value="NZ_QPIE01000004.1"/>
</dbReference>